<evidence type="ECO:0000313" key="4">
    <source>
        <dbReference type="EMBL" id="SMX26130.1"/>
    </source>
</evidence>
<evidence type="ECO:0000256" key="2">
    <source>
        <dbReference type="ARBA" id="ARBA00009272"/>
    </source>
</evidence>
<comment type="subcellular location">
    <subcellularLocation>
        <location evidence="1">Bacterial flagellum basal body</location>
    </subcellularLocation>
</comment>
<dbReference type="GO" id="GO:0071973">
    <property type="term" value="P:bacterial-type flagellum-dependent cell motility"/>
    <property type="evidence" value="ECO:0007669"/>
    <property type="project" value="InterPro"/>
</dbReference>
<dbReference type="RefSeq" id="WP_099241760.1">
    <property type="nucleotide sequence ID" value="NZ_FXXP01000001.1"/>
</dbReference>
<dbReference type="AlphaFoldDB" id="A0A238J607"/>
<dbReference type="PANTHER" id="PTHR34653">
    <property type="match status" value="1"/>
</dbReference>
<gene>
    <name evidence="4" type="ORF">TRP8649_00203</name>
</gene>
<dbReference type="Proteomes" id="UP000225972">
    <property type="component" value="Unassembled WGS sequence"/>
</dbReference>
<dbReference type="GO" id="GO:0009425">
    <property type="term" value="C:bacterial-type flagellum basal body"/>
    <property type="evidence" value="ECO:0007669"/>
    <property type="project" value="UniProtKB-SubCell"/>
</dbReference>
<dbReference type="EMBL" id="FXXP01000001">
    <property type="protein sequence ID" value="SMX26130.1"/>
    <property type="molecule type" value="Genomic_DNA"/>
</dbReference>
<evidence type="ECO:0000313" key="5">
    <source>
        <dbReference type="Proteomes" id="UP000225972"/>
    </source>
</evidence>
<keyword evidence="4" id="KW-0282">Flagellum</keyword>
<keyword evidence="4" id="KW-0969">Cilium</keyword>
<dbReference type="GO" id="GO:0005198">
    <property type="term" value="F:structural molecule activity"/>
    <property type="evidence" value="ECO:0007669"/>
    <property type="project" value="InterPro"/>
</dbReference>
<sequence>MDVRSLFAAQKYAASMPAMEPKPEPPAQIETQFADFAQEFADTLKQAEVTSASTMMGEADPHALVEALAQSELAVETVVAVRDKVVEAYQEILRMPV</sequence>
<evidence type="ECO:0000256" key="1">
    <source>
        <dbReference type="ARBA" id="ARBA00004117"/>
    </source>
</evidence>
<dbReference type="GO" id="GO:0003774">
    <property type="term" value="F:cytoskeletal motor activity"/>
    <property type="evidence" value="ECO:0007669"/>
    <property type="project" value="InterPro"/>
</dbReference>
<proteinExistence type="inferred from homology"/>
<dbReference type="OrthoDB" id="9812413at2"/>
<keyword evidence="5" id="KW-1185">Reference proteome</keyword>
<name>A0A238J607_9RHOB</name>
<dbReference type="PANTHER" id="PTHR34653:SF1">
    <property type="entry name" value="FLAGELLAR HOOK-BASAL BODY COMPLEX PROTEIN FLIE"/>
    <property type="match status" value="1"/>
</dbReference>
<accession>A0A238J607</accession>
<dbReference type="Pfam" id="PF02049">
    <property type="entry name" value="FliE"/>
    <property type="match status" value="1"/>
</dbReference>
<comment type="similarity">
    <text evidence="2">Belongs to the FliE family.</text>
</comment>
<evidence type="ECO:0000256" key="3">
    <source>
        <dbReference type="ARBA" id="ARBA00023143"/>
    </source>
</evidence>
<protein>
    <submittedName>
        <fullName evidence="4">Flagellar hook-basal body protein FliE</fullName>
    </submittedName>
</protein>
<dbReference type="InterPro" id="IPR001624">
    <property type="entry name" value="FliE"/>
</dbReference>
<dbReference type="NCBIfam" id="NF001994">
    <property type="entry name" value="PRK00790.1-5"/>
    <property type="match status" value="1"/>
</dbReference>
<keyword evidence="3" id="KW-0975">Bacterial flagellum</keyword>
<keyword evidence="4" id="KW-0966">Cell projection</keyword>
<organism evidence="4 5">
    <name type="scientific">Pelagimonas phthalicica</name>
    <dbReference type="NCBI Taxonomy" id="1037362"/>
    <lineage>
        <taxon>Bacteria</taxon>
        <taxon>Pseudomonadati</taxon>
        <taxon>Pseudomonadota</taxon>
        <taxon>Alphaproteobacteria</taxon>
        <taxon>Rhodobacterales</taxon>
        <taxon>Roseobacteraceae</taxon>
        <taxon>Pelagimonas</taxon>
    </lineage>
</organism>
<reference evidence="5" key="1">
    <citation type="submission" date="2017-05" db="EMBL/GenBank/DDBJ databases">
        <authorList>
            <person name="Rodrigo-Torres L."/>
            <person name="Arahal R. D."/>
            <person name="Lucena T."/>
        </authorList>
    </citation>
    <scope>NUCLEOTIDE SEQUENCE [LARGE SCALE GENOMIC DNA]</scope>
    <source>
        <strain evidence="5">CECT 8649</strain>
    </source>
</reference>